<accession>A0A0R1NBK8</accession>
<dbReference type="SMART" id="SM00354">
    <property type="entry name" value="HTH_LACI"/>
    <property type="match status" value="1"/>
</dbReference>
<dbReference type="CDD" id="cd01392">
    <property type="entry name" value="HTH_LacI"/>
    <property type="match status" value="1"/>
</dbReference>
<dbReference type="PATRIC" id="fig|1423792.3.peg.52"/>
<keyword evidence="7" id="KW-1185">Reference proteome</keyword>
<keyword evidence="1" id="KW-0678">Repressor</keyword>
<dbReference type="GO" id="GO:0003700">
    <property type="term" value="F:DNA-binding transcription factor activity"/>
    <property type="evidence" value="ECO:0007669"/>
    <property type="project" value="TreeGrafter"/>
</dbReference>
<dbReference type="InterPro" id="IPR000843">
    <property type="entry name" value="HTH_LacI"/>
</dbReference>
<keyword evidence="2" id="KW-0805">Transcription regulation</keyword>
<dbReference type="PANTHER" id="PTHR30146">
    <property type="entry name" value="LACI-RELATED TRANSCRIPTIONAL REPRESSOR"/>
    <property type="match status" value="1"/>
</dbReference>
<evidence type="ECO:0000256" key="3">
    <source>
        <dbReference type="ARBA" id="ARBA00023125"/>
    </source>
</evidence>
<evidence type="ECO:0000256" key="4">
    <source>
        <dbReference type="ARBA" id="ARBA00023163"/>
    </source>
</evidence>
<dbReference type="InterPro" id="IPR010982">
    <property type="entry name" value="Lambda_DNA-bd_dom_sf"/>
</dbReference>
<dbReference type="PROSITE" id="PS00356">
    <property type="entry name" value="HTH_LACI_1"/>
    <property type="match status" value="1"/>
</dbReference>
<evidence type="ECO:0000256" key="1">
    <source>
        <dbReference type="ARBA" id="ARBA00022491"/>
    </source>
</evidence>
<proteinExistence type="predicted"/>
<dbReference type="Proteomes" id="UP000051330">
    <property type="component" value="Unassembled WGS sequence"/>
</dbReference>
<comment type="caution">
    <text evidence="6">The sequence shown here is derived from an EMBL/GenBank/DDBJ whole genome shotgun (WGS) entry which is preliminary data.</text>
</comment>
<feature type="domain" description="HTH lacI-type" evidence="5">
    <location>
        <begin position="6"/>
        <end position="60"/>
    </location>
</feature>
<dbReference type="Pfam" id="PF13377">
    <property type="entry name" value="Peripla_BP_3"/>
    <property type="match status" value="1"/>
</dbReference>
<dbReference type="Gene3D" id="1.10.260.40">
    <property type="entry name" value="lambda repressor-like DNA-binding domains"/>
    <property type="match status" value="1"/>
</dbReference>
<dbReference type="InterPro" id="IPR046335">
    <property type="entry name" value="LacI/GalR-like_sensor"/>
</dbReference>
<dbReference type="Pfam" id="PF00356">
    <property type="entry name" value="LacI"/>
    <property type="match status" value="1"/>
</dbReference>
<keyword evidence="3" id="KW-0238">DNA-binding</keyword>
<dbReference type="OrthoDB" id="9788209at2"/>
<dbReference type="InterPro" id="IPR028082">
    <property type="entry name" value="Peripla_BP_I"/>
</dbReference>
<dbReference type="PANTHER" id="PTHR30146:SF148">
    <property type="entry name" value="HTH-TYPE TRANSCRIPTIONAL REPRESSOR PURR-RELATED"/>
    <property type="match status" value="1"/>
</dbReference>
<dbReference type="SUPFAM" id="SSF47413">
    <property type="entry name" value="lambda repressor-like DNA-binding domains"/>
    <property type="match status" value="1"/>
</dbReference>
<organism evidence="6 7">
    <name type="scientific">Schleiferilactobacillus perolens DSM 12744</name>
    <dbReference type="NCBI Taxonomy" id="1423792"/>
    <lineage>
        <taxon>Bacteria</taxon>
        <taxon>Bacillati</taxon>
        <taxon>Bacillota</taxon>
        <taxon>Bacilli</taxon>
        <taxon>Lactobacillales</taxon>
        <taxon>Lactobacillaceae</taxon>
        <taxon>Schleiferilactobacillus</taxon>
    </lineage>
</organism>
<dbReference type="SUPFAM" id="SSF53822">
    <property type="entry name" value="Periplasmic binding protein-like I"/>
    <property type="match status" value="1"/>
</dbReference>
<evidence type="ECO:0000313" key="7">
    <source>
        <dbReference type="Proteomes" id="UP000051330"/>
    </source>
</evidence>
<name>A0A0R1NBK8_9LACO</name>
<evidence type="ECO:0000256" key="2">
    <source>
        <dbReference type="ARBA" id="ARBA00023015"/>
    </source>
</evidence>
<dbReference type="AlphaFoldDB" id="A0A0R1NBK8"/>
<gene>
    <name evidence="6" type="ORF">FD09_GL000050</name>
</gene>
<dbReference type="Gene3D" id="3.40.50.2300">
    <property type="match status" value="2"/>
</dbReference>
<keyword evidence="4" id="KW-0804">Transcription</keyword>
<dbReference type="PROSITE" id="PS50932">
    <property type="entry name" value="HTH_LACI_2"/>
    <property type="match status" value="1"/>
</dbReference>
<dbReference type="EMBL" id="AZEC01000001">
    <property type="protein sequence ID" value="KRL14403.1"/>
    <property type="molecule type" value="Genomic_DNA"/>
</dbReference>
<evidence type="ECO:0000259" key="5">
    <source>
        <dbReference type="PROSITE" id="PS50932"/>
    </source>
</evidence>
<evidence type="ECO:0000313" key="6">
    <source>
        <dbReference type="EMBL" id="KRL14403.1"/>
    </source>
</evidence>
<dbReference type="GO" id="GO:0000976">
    <property type="term" value="F:transcription cis-regulatory region binding"/>
    <property type="evidence" value="ECO:0007669"/>
    <property type="project" value="TreeGrafter"/>
</dbReference>
<dbReference type="STRING" id="1423792.FD09_GL000050"/>
<sequence length="327" mass="37014">MSRERVTLKEIARIADVSVATVSYVMNGRDIVSPQTRTKVLSIAKQLNYTPDMRAQSLRTQHSKLVFALTNALSSVFNGTILADIEDEFERHGYQLLTMQGKLPDVIQTNIFDGGIIINHSIERDELSEINHLINNKLVVLSPLPELAQASVVQMNNDQAMKQALSEMYQSKHQRVCFVQGALTSTNNIERYHSAEKYYRQFYGRDDFSIRVYNGNFDTETAYQVGRQLLTNKLYDAFVCFNDGMALGIYQAASELNLTIGKDISVIGVDNSFFSKHLTPKLTSINVDKQAWAHEVVRSYLSVGQPDHKDLLVIPTKLIKRQSIAYR</sequence>
<dbReference type="RefSeq" id="WP_057817082.1">
    <property type="nucleotide sequence ID" value="NZ_AZEC01000001.1"/>
</dbReference>
<reference evidence="6 7" key="1">
    <citation type="journal article" date="2015" name="Genome Announc.">
        <title>Expanding the biotechnology potential of lactobacilli through comparative genomics of 213 strains and associated genera.</title>
        <authorList>
            <person name="Sun Z."/>
            <person name="Harris H.M."/>
            <person name="McCann A."/>
            <person name="Guo C."/>
            <person name="Argimon S."/>
            <person name="Zhang W."/>
            <person name="Yang X."/>
            <person name="Jeffery I.B."/>
            <person name="Cooney J.C."/>
            <person name="Kagawa T.F."/>
            <person name="Liu W."/>
            <person name="Song Y."/>
            <person name="Salvetti E."/>
            <person name="Wrobel A."/>
            <person name="Rasinkangas P."/>
            <person name="Parkhill J."/>
            <person name="Rea M.C."/>
            <person name="O'Sullivan O."/>
            <person name="Ritari J."/>
            <person name="Douillard F.P."/>
            <person name="Paul Ross R."/>
            <person name="Yang R."/>
            <person name="Briner A.E."/>
            <person name="Felis G.E."/>
            <person name="de Vos W.M."/>
            <person name="Barrangou R."/>
            <person name="Klaenhammer T.R."/>
            <person name="Caufield P.W."/>
            <person name="Cui Y."/>
            <person name="Zhang H."/>
            <person name="O'Toole P.W."/>
        </authorList>
    </citation>
    <scope>NUCLEOTIDE SEQUENCE [LARGE SCALE GENOMIC DNA]</scope>
    <source>
        <strain evidence="6 7">DSM 12744</strain>
    </source>
</reference>
<protein>
    <recommendedName>
        <fullName evidence="5">HTH lacI-type domain-containing protein</fullName>
    </recommendedName>
</protein>